<keyword evidence="2" id="KW-0548">Nucleotidyltransferase</keyword>
<dbReference type="InterPro" id="IPR000477">
    <property type="entry name" value="RT_dom"/>
</dbReference>
<name>A0AAV5QFM0_9ASCO</name>
<reference evidence="7 8" key="1">
    <citation type="journal article" date="2023" name="Elife">
        <title>Identification of key yeast species and microbe-microbe interactions impacting larval growth of Drosophila in the wild.</title>
        <authorList>
            <person name="Mure A."/>
            <person name="Sugiura Y."/>
            <person name="Maeda R."/>
            <person name="Honda K."/>
            <person name="Sakurai N."/>
            <person name="Takahashi Y."/>
            <person name="Watada M."/>
            <person name="Katoh T."/>
            <person name="Gotoh A."/>
            <person name="Gotoh Y."/>
            <person name="Taniguchi I."/>
            <person name="Nakamura K."/>
            <person name="Hayashi T."/>
            <person name="Katayama T."/>
            <person name="Uemura T."/>
            <person name="Hattori Y."/>
        </authorList>
    </citation>
    <scope>NUCLEOTIDE SEQUENCE [LARGE SCALE GENOMIC DNA]</scope>
    <source>
        <strain evidence="7 8">SC-9</strain>
    </source>
</reference>
<evidence type="ECO:0000259" key="6">
    <source>
        <dbReference type="PROSITE" id="PS50878"/>
    </source>
</evidence>
<comment type="caution">
    <text evidence="7">The sequence shown here is derived from an EMBL/GenBank/DDBJ whole genome shotgun (WGS) entry which is preliminary data.</text>
</comment>
<dbReference type="FunFam" id="3.30.70.270:FF:000020">
    <property type="entry name" value="Transposon Tf2-6 polyprotein-like Protein"/>
    <property type="match status" value="1"/>
</dbReference>
<accession>A0AAV5QFM0</accession>
<dbReference type="CDD" id="cd09274">
    <property type="entry name" value="RNase_HI_RT_Ty3"/>
    <property type="match status" value="1"/>
</dbReference>
<dbReference type="PANTHER" id="PTHR37984">
    <property type="entry name" value="PROTEIN CBG26694"/>
    <property type="match status" value="1"/>
</dbReference>
<keyword evidence="3" id="KW-0540">Nuclease</keyword>
<dbReference type="InterPro" id="IPR021109">
    <property type="entry name" value="Peptidase_aspartic_dom_sf"/>
</dbReference>
<dbReference type="GO" id="GO:0016779">
    <property type="term" value="F:nucleotidyltransferase activity"/>
    <property type="evidence" value="ECO:0007669"/>
    <property type="project" value="UniProtKB-KW"/>
</dbReference>
<dbReference type="RefSeq" id="XP_064850134.1">
    <property type="nucleotide sequence ID" value="XM_064994062.1"/>
</dbReference>
<dbReference type="GeneID" id="90071113"/>
<dbReference type="GO" id="GO:0004519">
    <property type="term" value="F:endonuclease activity"/>
    <property type="evidence" value="ECO:0007669"/>
    <property type="project" value="UniProtKB-KW"/>
</dbReference>
<dbReference type="PROSITE" id="PS50878">
    <property type="entry name" value="RT_POL"/>
    <property type="match status" value="1"/>
</dbReference>
<dbReference type="Proteomes" id="UP001360560">
    <property type="component" value="Unassembled WGS sequence"/>
</dbReference>
<evidence type="ECO:0000256" key="5">
    <source>
        <dbReference type="ARBA" id="ARBA00023268"/>
    </source>
</evidence>
<dbReference type="CDD" id="cd00303">
    <property type="entry name" value="retropepsin_like"/>
    <property type="match status" value="1"/>
</dbReference>
<evidence type="ECO:0000313" key="8">
    <source>
        <dbReference type="Proteomes" id="UP001360560"/>
    </source>
</evidence>
<evidence type="ECO:0000256" key="1">
    <source>
        <dbReference type="ARBA" id="ARBA00022679"/>
    </source>
</evidence>
<dbReference type="InterPro" id="IPR043502">
    <property type="entry name" value="DNA/RNA_pol_sf"/>
</dbReference>
<evidence type="ECO:0000313" key="7">
    <source>
        <dbReference type="EMBL" id="GMM33134.1"/>
    </source>
</evidence>
<feature type="domain" description="Reverse transcriptase" evidence="6">
    <location>
        <begin position="220"/>
        <end position="398"/>
    </location>
</feature>
<dbReference type="InterPro" id="IPR041577">
    <property type="entry name" value="RT_RNaseH_2"/>
</dbReference>
<dbReference type="InterPro" id="IPR050951">
    <property type="entry name" value="Retrovirus_Pol_polyprotein"/>
</dbReference>
<protein>
    <submittedName>
        <fullName evidence="7">Gag-pol fusion protein</fullName>
    </submittedName>
</protein>
<dbReference type="EMBL" id="BTFZ01000001">
    <property type="protein sequence ID" value="GMM33134.1"/>
    <property type="molecule type" value="Genomic_DNA"/>
</dbReference>
<dbReference type="Gene3D" id="3.10.10.10">
    <property type="entry name" value="HIV Type 1 Reverse Transcriptase, subunit A, domain 1"/>
    <property type="match status" value="1"/>
</dbReference>
<dbReference type="Pfam" id="PF00078">
    <property type="entry name" value="RVT_1"/>
    <property type="match status" value="1"/>
</dbReference>
<evidence type="ECO:0000256" key="4">
    <source>
        <dbReference type="ARBA" id="ARBA00022759"/>
    </source>
</evidence>
<dbReference type="Pfam" id="PF17919">
    <property type="entry name" value="RT_RNaseH_2"/>
    <property type="match status" value="1"/>
</dbReference>
<dbReference type="AlphaFoldDB" id="A0AAV5QFM0"/>
<proteinExistence type="predicted"/>
<keyword evidence="8" id="KW-1185">Reference proteome</keyword>
<keyword evidence="4" id="KW-0255">Endonuclease</keyword>
<keyword evidence="1" id="KW-0808">Transferase</keyword>
<dbReference type="Gene3D" id="2.40.70.10">
    <property type="entry name" value="Acid Proteases"/>
    <property type="match status" value="1"/>
</dbReference>
<dbReference type="CDD" id="cd01647">
    <property type="entry name" value="RT_LTR"/>
    <property type="match status" value="1"/>
</dbReference>
<sequence length="596" mass="68667">MTRPIPSQKYPDAHEYFNHLWSNTKNKSRSKHHQAPIKNFFAANTSSTDLDYTALQLASGETLRPLVDNGSNASFISRNIVDQHGLITFTNKDHPQISVGTIVGTVEFPNQTTRIKFFLTDADSLCQHTFQIVPQDDLIICGKDFINTFNPPIVPLPDTRITSLVDTYVTTGEFQLPELNSHAYKFNLTSPLSSIPPRSPYSLDHYLQAQLREEVDSLQRRNLIVKTEPTNHYCLPFFVGKPRTTEKRMVIDYRPLNAITETIPPTVTKFNELVANIKGRYMTTLDLSSAFHHIRLDPSTAHCTTFRTPFGYYYWNVLPFGIANAPEVFSRYLRQLLHSHSEYIRLYQDDILIFSDSKEEHIRHLEAVMKTLHEHQLRINSDKCVFAAQKLDWIGHTLYVDGNHILIAPTEDTSTKIKNFPVPTSKKQVQQFLGHLAYINEFIPNYTAMTVPLTELLKKAINFHWSSACQESFDKLKQLEIDQHALHPFDASKPLKITTDASQYAVGATLWQSFDGKEFPIEYRSMKLNPFQVNWTVTEKELYAIKFAVRKYSFFLANNPFTTHIYTDHRPLSQIFQSETPEPKHHRWLSEILSVS</sequence>
<evidence type="ECO:0000256" key="2">
    <source>
        <dbReference type="ARBA" id="ARBA00022695"/>
    </source>
</evidence>
<dbReference type="Gene3D" id="3.30.70.270">
    <property type="match status" value="2"/>
</dbReference>
<organism evidence="7 8">
    <name type="scientific">Saccharomycopsis crataegensis</name>
    <dbReference type="NCBI Taxonomy" id="43959"/>
    <lineage>
        <taxon>Eukaryota</taxon>
        <taxon>Fungi</taxon>
        <taxon>Dikarya</taxon>
        <taxon>Ascomycota</taxon>
        <taxon>Saccharomycotina</taxon>
        <taxon>Saccharomycetes</taxon>
        <taxon>Saccharomycopsidaceae</taxon>
        <taxon>Saccharomycopsis</taxon>
    </lineage>
</organism>
<dbReference type="PANTHER" id="PTHR37984:SF5">
    <property type="entry name" value="PROTEIN NYNRIN-LIKE"/>
    <property type="match status" value="1"/>
</dbReference>
<dbReference type="SUPFAM" id="SSF56672">
    <property type="entry name" value="DNA/RNA polymerases"/>
    <property type="match status" value="1"/>
</dbReference>
<dbReference type="InterPro" id="IPR043128">
    <property type="entry name" value="Rev_trsase/Diguanyl_cyclase"/>
</dbReference>
<keyword evidence="5" id="KW-0511">Multifunctional enzyme</keyword>
<gene>
    <name evidence="7" type="ORF">DASC09_004590</name>
</gene>
<evidence type="ECO:0000256" key="3">
    <source>
        <dbReference type="ARBA" id="ARBA00022722"/>
    </source>
</evidence>
<keyword evidence="4" id="KW-0378">Hydrolase</keyword>